<organism evidence="2 3">
    <name type="scientific">Stylosanthes scabra</name>
    <dbReference type="NCBI Taxonomy" id="79078"/>
    <lineage>
        <taxon>Eukaryota</taxon>
        <taxon>Viridiplantae</taxon>
        <taxon>Streptophyta</taxon>
        <taxon>Embryophyta</taxon>
        <taxon>Tracheophyta</taxon>
        <taxon>Spermatophyta</taxon>
        <taxon>Magnoliopsida</taxon>
        <taxon>eudicotyledons</taxon>
        <taxon>Gunneridae</taxon>
        <taxon>Pentapetalae</taxon>
        <taxon>rosids</taxon>
        <taxon>fabids</taxon>
        <taxon>Fabales</taxon>
        <taxon>Fabaceae</taxon>
        <taxon>Papilionoideae</taxon>
        <taxon>50 kb inversion clade</taxon>
        <taxon>dalbergioids sensu lato</taxon>
        <taxon>Dalbergieae</taxon>
        <taxon>Pterocarpus clade</taxon>
        <taxon>Stylosanthes</taxon>
    </lineage>
</organism>
<feature type="region of interest" description="Disordered" evidence="1">
    <location>
        <begin position="53"/>
        <end position="139"/>
    </location>
</feature>
<dbReference type="Proteomes" id="UP001341840">
    <property type="component" value="Unassembled WGS sequence"/>
</dbReference>
<evidence type="ECO:0000256" key="1">
    <source>
        <dbReference type="SAM" id="MobiDB-lite"/>
    </source>
</evidence>
<name>A0ABU6SD36_9FABA</name>
<proteinExistence type="predicted"/>
<reference evidence="2 3" key="1">
    <citation type="journal article" date="2023" name="Plants (Basel)">
        <title>Bridging the Gap: Combining Genomics and Transcriptomics Approaches to Understand Stylosanthes scabra, an Orphan Legume from the Brazilian Caatinga.</title>
        <authorList>
            <person name="Ferreira-Neto J.R.C."/>
            <person name="da Silva M.D."/>
            <person name="Binneck E."/>
            <person name="de Melo N.F."/>
            <person name="da Silva R.H."/>
            <person name="de Melo A.L.T.M."/>
            <person name="Pandolfi V."/>
            <person name="Bustamante F.O."/>
            <person name="Brasileiro-Vidal A.C."/>
            <person name="Benko-Iseppon A.M."/>
        </authorList>
    </citation>
    <scope>NUCLEOTIDE SEQUENCE [LARGE SCALE GENOMIC DNA]</scope>
    <source>
        <tissue evidence="2">Leaves</tissue>
    </source>
</reference>
<evidence type="ECO:0000313" key="3">
    <source>
        <dbReference type="Proteomes" id="UP001341840"/>
    </source>
</evidence>
<comment type="caution">
    <text evidence="2">The sequence shown here is derived from an EMBL/GenBank/DDBJ whole genome shotgun (WGS) entry which is preliminary data.</text>
</comment>
<sequence>MQVGGQSGESHSSTTVQANHSSTLISLHGKHFSPLAMGLSSFLAGLSTEEPLDGPLGFTKTSNDGPAQVPSQSNHGAQPGTLVMGPPATRSDTRVDGSEANSNNILGEPPQANDTIASTKTHQGNAGGSAKGQSQKVLPTKIIGPAGKELPAVKLFGKFMNMVPPPFMGTTNGTSKVELFASVKCGLGDVHSWALNYAFNPARHHCEVLVKMGYCVVTREHILTLQPGEIPLDRVFEMFAMRLTLANQRPDGPKI</sequence>
<keyword evidence="3" id="KW-1185">Reference proteome</keyword>
<evidence type="ECO:0000313" key="2">
    <source>
        <dbReference type="EMBL" id="MED6134267.1"/>
    </source>
</evidence>
<feature type="compositionally biased region" description="Polar residues" evidence="1">
    <location>
        <begin position="112"/>
        <end position="124"/>
    </location>
</feature>
<dbReference type="EMBL" id="JASCZI010060584">
    <property type="protein sequence ID" value="MED6134267.1"/>
    <property type="molecule type" value="Genomic_DNA"/>
</dbReference>
<feature type="compositionally biased region" description="Polar residues" evidence="1">
    <location>
        <begin position="59"/>
        <end position="76"/>
    </location>
</feature>
<protein>
    <submittedName>
        <fullName evidence="2">Uncharacterized protein</fullName>
    </submittedName>
</protein>
<accession>A0ABU6SD36</accession>
<gene>
    <name evidence="2" type="ORF">PIB30_035436</name>
</gene>